<dbReference type="GO" id="GO:0003955">
    <property type="term" value="F:NAD(P)H dehydrogenase (quinone) activity"/>
    <property type="evidence" value="ECO:0007669"/>
    <property type="project" value="TreeGrafter"/>
</dbReference>
<evidence type="ECO:0000259" key="12">
    <source>
        <dbReference type="Pfam" id="PF02852"/>
    </source>
</evidence>
<dbReference type="RefSeq" id="WP_289271570.1">
    <property type="nucleotide sequence ID" value="NZ_OX365700.1"/>
</dbReference>
<dbReference type="GO" id="GO:0050660">
    <property type="term" value="F:flavin adenine dinucleotide binding"/>
    <property type="evidence" value="ECO:0007669"/>
    <property type="project" value="TreeGrafter"/>
</dbReference>
<dbReference type="PRINTS" id="PR00411">
    <property type="entry name" value="PNDRDTASEI"/>
</dbReference>
<comment type="similarity">
    <text evidence="1 11">Belongs to the class-I pyridine nucleotide-disulfide oxidoreductase family.</text>
</comment>
<feature type="binding site" evidence="9">
    <location>
        <position position="263"/>
    </location>
    <ligand>
        <name>NAD(+)</name>
        <dbReference type="ChEBI" id="CHEBI:57540"/>
    </ligand>
</feature>
<keyword evidence="2 11" id="KW-0285">Flavoprotein</keyword>
<evidence type="ECO:0000256" key="4">
    <source>
        <dbReference type="ARBA" id="ARBA00022857"/>
    </source>
</evidence>
<dbReference type="PANTHER" id="PTHR43014:SF4">
    <property type="entry name" value="PYRIDINE NUCLEOTIDE-DISULFIDE OXIDOREDUCTASE RCLA-RELATED"/>
    <property type="match status" value="1"/>
</dbReference>
<dbReference type="Gene3D" id="3.30.390.30">
    <property type="match status" value="1"/>
</dbReference>
<evidence type="ECO:0000256" key="7">
    <source>
        <dbReference type="ARBA" id="ARBA00023284"/>
    </source>
</evidence>
<feature type="disulfide bond" description="Redox-active" evidence="10">
    <location>
        <begin position="40"/>
        <end position="45"/>
    </location>
</feature>
<dbReference type="InterPro" id="IPR036188">
    <property type="entry name" value="FAD/NAD-bd_sf"/>
</dbReference>
<dbReference type="PANTHER" id="PTHR43014">
    <property type="entry name" value="MERCURIC REDUCTASE"/>
    <property type="match status" value="1"/>
</dbReference>
<dbReference type="InterPro" id="IPR016156">
    <property type="entry name" value="FAD/NAD-linked_Rdtase_dimer_sf"/>
</dbReference>
<evidence type="ECO:0000256" key="9">
    <source>
        <dbReference type="PIRSR" id="PIRSR000350-3"/>
    </source>
</evidence>
<accession>A0AA86N3H5</accession>
<dbReference type="EMBL" id="OX365700">
    <property type="protein sequence ID" value="CAI4034163.1"/>
    <property type="molecule type" value="Genomic_DNA"/>
</dbReference>
<keyword evidence="7 11" id="KW-0676">Redox-active center</keyword>
<evidence type="ECO:0000256" key="2">
    <source>
        <dbReference type="ARBA" id="ARBA00022630"/>
    </source>
</evidence>
<proteinExistence type="inferred from homology"/>
<keyword evidence="6" id="KW-1015">Disulfide bond</keyword>
<dbReference type="PRINTS" id="PR00368">
    <property type="entry name" value="FADPNR"/>
</dbReference>
<dbReference type="AlphaFoldDB" id="A0AA86N3H5"/>
<dbReference type="Pfam" id="PF07992">
    <property type="entry name" value="Pyr_redox_2"/>
    <property type="match status" value="1"/>
</dbReference>
<feature type="active site" description="Proton acceptor" evidence="8">
    <location>
        <position position="438"/>
    </location>
</feature>
<keyword evidence="14" id="KW-0670">Pyruvate</keyword>
<evidence type="ECO:0000256" key="3">
    <source>
        <dbReference type="ARBA" id="ARBA00022827"/>
    </source>
</evidence>
<dbReference type="PROSITE" id="PS00076">
    <property type="entry name" value="PYRIDINE_REDOX_1"/>
    <property type="match status" value="1"/>
</dbReference>
<keyword evidence="5 11" id="KW-0560">Oxidoreductase</keyword>
<keyword evidence="9" id="KW-0547">Nucleotide-binding</keyword>
<name>A0AA86N3H5_9BACT</name>
<evidence type="ECO:0000256" key="5">
    <source>
        <dbReference type="ARBA" id="ARBA00023002"/>
    </source>
</evidence>
<feature type="binding site" evidence="9">
    <location>
        <begin position="173"/>
        <end position="180"/>
    </location>
    <ligand>
        <name>NAD(+)</name>
        <dbReference type="ChEBI" id="CHEBI:57540"/>
    </ligand>
</feature>
<feature type="binding site" evidence="9">
    <location>
        <position position="49"/>
    </location>
    <ligand>
        <name>FAD</name>
        <dbReference type="ChEBI" id="CHEBI:57692"/>
    </ligand>
</feature>
<dbReference type="InterPro" id="IPR004099">
    <property type="entry name" value="Pyr_nucl-diS_OxRdtase_dimer"/>
</dbReference>
<dbReference type="SUPFAM" id="SSF51905">
    <property type="entry name" value="FAD/NAD(P)-binding domain"/>
    <property type="match status" value="1"/>
</dbReference>
<dbReference type="InterPro" id="IPR001100">
    <property type="entry name" value="Pyr_nuc-diS_OxRdtase"/>
</dbReference>
<dbReference type="FunFam" id="3.30.390.30:FF:000001">
    <property type="entry name" value="Dihydrolipoyl dehydrogenase"/>
    <property type="match status" value="1"/>
</dbReference>
<dbReference type="InterPro" id="IPR023753">
    <property type="entry name" value="FAD/NAD-binding_dom"/>
</dbReference>
<dbReference type="SUPFAM" id="SSF55424">
    <property type="entry name" value="FAD/NAD-linked reductases, dimerisation (C-terminal) domain"/>
    <property type="match status" value="1"/>
</dbReference>
<comment type="cofactor">
    <cofactor evidence="9">
        <name>FAD</name>
        <dbReference type="ChEBI" id="CHEBI:57692"/>
    </cofactor>
    <text evidence="9">Binds 1 FAD per subunit.</text>
</comment>
<evidence type="ECO:0000256" key="10">
    <source>
        <dbReference type="PIRSR" id="PIRSR000350-4"/>
    </source>
</evidence>
<dbReference type="Proteomes" id="UP001179121">
    <property type="component" value="Chromosome"/>
</dbReference>
<dbReference type="Gene3D" id="3.50.50.60">
    <property type="entry name" value="FAD/NAD(P)-binding domain"/>
    <property type="match status" value="2"/>
</dbReference>
<evidence type="ECO:0000256" key="11">
    <source>
        <dbReference type="RuleBase" id="RU003691"/>
    </source>
</evidence>
<reference evidence="14" key="1">
    <citation type="submission" date="2022-10" db="EMBL/GenBank/DDBJ databases">
        <authorList>
            <person name="Koch H."/>
        </authorList>
    </citation>
    <scope>NUCLEOTIDE SEQUENCE</scope>
    <source>
        <strain evidence="14">DNF</strain>
    </source>
</reference>
<evidence type="ECO:0000256" key="1">
    <source>
        <dbReference type="ARBA" id="ARBA00007532"/>
    </source>
</evidence>
<evidence type="ECO:0000313" key="14">
    <source>
        <dbReference type="EMBL" id="CAI4034163.1"/>
    </source>
</evidence>
<dbReference type="PIRSF" id="PIRSF000350">
    <property type="entry name" value="Mercury_reductase_MerA"/>
    <property type="match status" value="1"/>
</dbReference>
<dbReference type="GO" id="GO:0016668">
    <property type="term" value="F:oxidoreductase activity, acting on a sulfur group of donors, NAD(P) as acceptor"/>
    <property type="evidence" value="ECO:0007669"/>
    <property type="project" value="InterPro"/>
</dbReference>
<evidence type="ECO:0000256" key="8">
    <source>
        <dbReference type="PIRSR" id="PIRSR000350-2"/>
    </source>
</evidence>
<protein>
    <submittedName>
        <fullName evidence="14">Dihydrolipoyl dehydrogenase, E3 component of pyruvate and 2-oxoglutarate dehydrogenase complexes</fullName>
    </submittedName>
</protein>
<evidence type="ECO:0000256" key="6">
    <source>
        <dbReference type="ARBA" id="ARBA00023157"/>
    </source>
</evidence>
<feature type="binding site" evidence="9">
    <location>
        <begin position="136"/>
        <end position="138"/>
    </location>
    <ligand>
        <name>FAD</name>
        <dbReference type="ChEBI" id="CHEBI:57692"/>
    </ligand>
</feature>
<keyword evidence="4" id="KW-0521">NADP</keyword>
<feature type="domain" description="Pyridine nucleotide-disulphide oxidoreductase dimerisation" evidence="12">
    <location>
        <begin position="342"/>
        <end position="446"/>
    </location>
</feature>
<keyword evidence="3 9" id="KW-0274">FAD</keyword>
<dbReference type="Pfam" id="PF02852">
    <property type="entry name" value="Pyr_redox_dim"/>
    <property type="match status" value="1"/>
</dbReference>
<evidence type="ECO:0000259" key="13">
    <source>
        <dbReference type="Pfam" id="PF07992"/>
    </source>
</evidence>
<feature type="domain" description="FAD/NAD(P)-binding" evidence="13">
    <location>
        <begin position="3"/>
        <end position="318"/>
    </location>
</feature>
<feature type="binding site" evidence="9">
    <location>
        <position position="303"/>
    </location>
    <ligand>
        <name>FAD</name>
        <dbReference type="ChEBI" id="CHEBI:57692"/>
    </ligand>
</feature>
<dbReference type="InterPro" id="IPR012999">
    <property type="entry name" value="Pyr_OxRdtase_I_AS"/>
</dbReference>
<keyword evidence="15" id="KW-1185">Reference proteome</keyword>
<organism evidence="14 15">
    <name type="scientific">Nitrospira tepida</name>
    <dbReference type="NCBI Taxonomy" id="2973512"/>
    <lineage>
        <taxon>Bacteria</taxon>
        <taxon>Pseudomonadati</taxon>
        <taxon>Nitrospirota</taxon>
        <taxon>Nitrospiria</taxon>
        <taxon>Nitrospirales</taxon>
        <taxon>Nitrospiraceae</taxon>
        <taxon>Nitrospira</taxon>
    </lineage>
</organism>
<evidence type="ECO:0000313" key="15">
    <source>
        <dbReference type="Proteomes" id="UP001179121"/>
    </source>
</evidence>
<keyword evidence="9" id="KW-0520">NAD</keyword>
<dbReference type="KEGG" id="nti:DNFV4_04607"/>
<gene>
    <name evidence="14" type="ORF">DNFV4_04607</name>
</gene>
<sequence length="468" mass="50551">MTHDVIVIGGGSAGYAAARTARDAGADVGIVDQGPLGGLCILRGCMPSKAILRSAEIAALMKRAKEFGLEPVPVRADLSAIVDRKNRLVQEFAEDRIKALKDPRFTLYQARARFTSPHEILVGETVLTARSFIVATGSIPCDVPIPGLKEAGYETSDSILDLREQPASLVVLGGGAVATEFGQFFARIGSCVMILQRGDHLLSDFDDEVGQTVETAFRQEGIEVHLDCQVRRVTCQGGEKVVEFEQAGRVRSVAAELILQALGRKANIAGLNLEVAGVAVRDGRMMLNEEMRTSQPHIFAVGDVNDLNPIVHIAIQQGEIAGYNATHPTAVPKRIDNRLDSDVIFTDPQVAAVGWSEKVCRRRGVPYLAASYPFADHGKALCSGQTQGFVKLLCHPRTGQLLGAQVVGPEAGELVHELAAVMYYRGTVQDLLRIPHYHPTLAEIVTYPAEELVARLQAEDHVGSRAQQ</sequence>